<dbReference type="eggNOG" id="ENOG502S1S5">
    <property type="taxonomic scope" value="Eukaryota"/>
</dbReference>
<evidence type="ECO:0000313" key="4">
    <source>
        <dbReference type="Proteomes" id="UP000026960"/>
    </source>
</evidence>
<organism evidence="3">
    <name type="scientific">Oryza barthii</name>
    <dbReference type="NCBI Taxonomy" id="65489"/>
    <lineage>
        <taxon>Eukaryota</taxon>
        <taxon>Viridiplantae</taxon>
        <taxon>Streptophyta</taxon>
        <taxon>Embryophyta</taxon>
        <taxon>Tracheophyta</taxon>
        <taxon>Spermatophyta</taxon>
        <taxon>Magnoliopsida</taxon>
        <taxon>Liliopsida</taxon>
        <taxon>Poales</taxon>
        <taxon>Poaceae</taxon>
        <taxon>BOP clade</taxon>
        <taxon>Oryzoideae</taxon>
        <taxon>Oryzeae</taxon>
        <taxon>Oryzinae</taxon>
        <taxon>Oryza</taxon>
    </lineage>
</organism>
<evidence type="ECO:0000256" key="1">
    <source>
        <dbReference type="SAM" id="MobiDB-lite"/>
    </source>
</evidence>
<dbReference type="PANTHER" id="PTHR46631:SF27">
    <property type="entry name" value="OS05G0564800 PROTEIN"/>
    <property type="match status" value="1"/>
</dbReference>
<dbReference type="EnsemblPlants" id="OBART05G25920.1">
    <property type="protein sequence ID" value="OBART05G25920.1"/>
    <property type="gene ID" value="OBART05G25920"/>
</dbReference>
<dbReference type="HOGENOM" id="CLU_111754_0_0_1"/>
<dbReference type="InterPro" id="IPR044804">
    <property type="entry name" value="Ribosomal_eL20z-like"/>
</dbReference>
<dbReference type="PaxDb" id="65489-OBART05G25920.1"/>
<reference evidence="3" key="2">
    <citation type="submission" date="2015-03" db="UniProtKB">
        <authorList>
            <consortium name="EnsemblPlants"/>
        </authorList>
    </citation>
    <scope>IDENTIFICATION</scope>
</reference>
<dbReference type="PANTHER" id="PTHR46631">
    <property type="entry name" value="60S RIBOSOMAL PROTEIN L18A-LIKE"/>
    <property type="match status" value="1"/>
</dbReference>
<keyword evidence="2" id="KW-1133">Transmembrane helix</keyword>
<feature type="transmembrane region" description="Helical" evidence="2">
    <location>
        <begin position="166"/>
        <end position="185"/>
    </location>
</feature>
<keyword evidence="2" id="KW-0472">Membrane</keyword>
<dbReference type="Proteomes" id="UP000026960">
    <property type="component" value="Chromosome 5"/>
</dbReference>
<protein>
    <recommendedName>
        <fullName evidence="5">60S ribosomal protein L18a-like protein</fullName>
    </recommendedName>
</protein>
<keyword evidence="4" id="KW-1185">Reference proteome</keyword>
<proteinExistence type="predicted"/>
<evidence type="ECO:0008006" key="5">
    <source>
        <dbReference type="Google" id="ProtNLM"/>
    </source>
</evidence>
<keyword evidence="2" id="KW-0812">Transmembrane</keyword>
<feature type="region of interest" description="Disordered" evidence="1">
    <location>
        <begin position="1"/>
        <end position="88"/>
    </location>
</feature>
<name>A0A0D3GAV6_9ORYZ</name>
<sequence length="192" mass="20323">MGGGREEEAAAAASKVGYSSGDLPPSAPPHLQGQDPQQYQYGTFQPPPHHHAASGELARPPVGFPQPAPPPGFAGASGGGGHYHHHHQQQPYAPAEPYYAQGYQTGPGYGPIAEGRPVRMRRLPCCGLGLGWLLFIAGFFLAAIPWYVGAFILICVRVHDYREKPGYVACTVAAVIAAIVIPLGLTKGAHVW</sequence>
<feature type="compositionally biased region" description="Polar residues" evidence="1">
    <location>
        <begin position="34"/>
        <end position="43"/>
    </location>
</feature>
<reference evidence="3" key="1">
    <citation type="journal article" date="2009" name="Rice">
        <title>De Novo Next Generation Sequencing of Plant Genomes.</title>
        <authorList>
            <person name="Rounsley S."/>
            <person name="Marri P.R."/>
            <person name="Yu Y."/>
            <person name="He R."/>
            <person name="Sisneros N."/>
            <person name="Goicoechea J.L."/>
            <person name="Lee S.J."/>
            <person name="Angelova A."/>
            <person name="Kudrna D."/>
            <person name="Luo M."/>
            <person name="Affourtit J."/>
            <person name="Desany B."/>
            <person name="Knight J."/>
            <person name="Niazi F."/>
            <person name="Egholm M."/>
            <person name="Wing R.A."/>
        </authorList>
    </citation>
    <scope>NUCLEOTIDE SEQUENCE [LARGE SCALE GENOMIC DNA]</scope>
    <source>
        <strain evidence="3">cv. IRGC 105608</strain>
    </source>
</reference>
<evidence type="ECO:0000313" key="3">
    <source>
        <dbReference type="EnsemblPlants" id="OBART05G25920.1"/>
    </source>
</evidence>
<dbReference type="AlphaFoldDB" id="A0A0D3GAV6"/>
<accession>A0A0D3GAV6</accession>
<feature type="compositionally biased region" description="Pro residues" evidence="1">
    <location>
        <begin position="62"/>
        <end position="72"/>
    </location>
</feature>
<feature type="transmembrane region" description="Helical" evidence="2">
    <location>
        <begin position="130"/>
        <end position="154"/>
    </location>
</feature>
<evidence type="ECO:0000256" key="2">
    <source>
        <dbReference type="SAM" id="Phobius"/>
    </source>
</evidence>
<dbReference type="Gramene" id="OBART05G25920.1">
    <property type="protein sequence ID" value="OBART05G25920.1"/>
    <property type="gene ID" value="OBART05G25920"/>
</dbReference>
<dbReference type="STRING" id="65489.A0A0D3GAV6"/>